<comment type="caution">
    <text evidence="5">The sequence shown here is derived from an EMBL/GenBank/DDBJ whole genome shotgun (WGS) entry which is preliminary data.</text>
</comment>
<reference evidence="6" key="1">
    <citation type="journal article" date="2019" name="Int. J. Syst. Evol. Microbiol.">
        <title>The Global Catalogue of Microorganisms (GCM) 10K type strain sequencing project: providing services to taxonomists for standard genome sequencing and annotation.</title>
        <authorList>
            <consortium name="The Broad Institute Genomics Platform"/>
            <consortium name="The Broad Institute Genome Sequencing Center for Infectious Disease"/>
            <person name="Wu L."/>
            <person name="Ma J."/>
        </authorList>
    </citation>
    <scope>NUCLEOTIDE SEQUENCE [LARGE SCALE GENOMIC DNA]</scope>
    <source>
        <strain evidence="6">JCM 31404</strain>
    </source>
</reference>
<sequence length="234" mass="25879">MDTPYHPVVNSSHWSRAYETKAIETLIHRGTDALLLLGSTLSDETLTGVAARVPLILFGRTVPGLEGQCLTLDQRHGAYLATRHLIELGHRATVHLSGPREQQDADERLLGYRQALQDNDIPLRPELEVPGDFVEQPAYRAVTHLLNTNVPFTAVFAANDQMAAGARLALHRKGLRVPDDISLVGFDDLPASAFTLPPLTTVHQPTTRSAWRWPPTSWASCKARMRRCPASPCR</sequence>
<keyword evidence="2" id="KW-0238">DNA-binding</keyword>
<dbReference type="Proteomes" id="UP000634308">
    <property type="component" value="Unassembled WGS sequence"/>
</dbReference>
<name>A0ABQ2RQW2_9DEIO</name>
<dbReference type="RefSeq" id="WP_189064902.1">
    <property type="nucleotide sequence ID" value="NZ_BMQM01000012.1"/>
</dbReference>
<dbReference type="InterPro" id="IPR046335">
    <property type="entry name" value="LacI/GalR-like_sensor"/>
</dbReference>
<dbReference type="PANTHER" id="PTHR30146">
    <property type="entry name" value="LACI-RELATED TRANSCRIPTIONAL REPRESSOR"/>
    <property type="match status" value="1"/>
</dbReference>
<gene>
    <name evidence="5" type="ORF">GCM10008959_20640</name>
</gene>
<evidence type="ECO:0000256" key="2">
    <source>
        <dbReference type="ARBA" id="ARBA00023125"/>
    </source>
</evidence>
<dbReference type="Gene3D" id="3.40.50.2300">
    <property type="match status" value="2"/>
</dbReference>
<dbReference type="PANTHER" id="PTHR30146:SF109">
    <property type="entry name" value="HTH-TYPE TRANSCRIPTIONAL REGULATOR GALS"/>
    <property type="match status" value="1"/>
</dbReference>
<evidence type="ECO:0000256" key="3">
    <source>
        <dbReference type="ARBA" id="ARBA00023163"/>
    </source>
</evidence>
<evidence type="ECO:0000256" key="1">
    <source>
        <dbReference type="ARBA" id="ARBA00023015"/>
    </source>
</evidence>
<dbReference type="EMBL" id="BMQM01000012">
    <property type="protein sequence ID" value="GGR58779.1"/>
    <property type="molecule type" value="Genomic_DNA"/>
</dbReference>
<evidence type="ECO:0000259" key="4">
    <source>
        <dbReference type="Pfam" id="PF13377"/>
    </source>
</evidence>
<dbReference type="SUPFAM" id="SSF53822">
    <property type="entry name" value="Periplasmic binding protein-like I"/>
    <property type="match status" value="1"/>
</dbReference>
<evidence type="ECO:0000313" key="6">
    <source>
        <dbReference type="Proteomes" id="UP000634308"/>
    </source>
</evidence>
<keyword evidence="6" id="KW-1185">Reference proteome</keyword>
<keyword evidence="1" id="KW-0805">Transcription regulation</keyword>
<protein>
    <recommendedName>
        <fullName evidence="4">Transcriptional regulator LacI/GalR-like sensor domain-containing protein</fullName>
    </recommendedName>
</protein>
<accession>A0ABQ2RQW2</accession>
<feature type="domain" description="Transcriptional regulator LacI/GalR-like sensor" evidence="4">
    <location>
        <begin position="83"/>
        <end position="208"/>
    </location>
</feature>
<organism evidence="5 6">
    <name type="scientific">Deinococcus seoulensis</name>
    <dbReference type="NCBI Taxonomy" id="1837379"/>
    <lineage>
        <taxon>Bacteria</taxon>
        <taxon>Thermotogati</taxon>
        <taxon>Deinococcota</taxon>
        <taxon>Deinococci</taxon>
        <taxon>Deinococcales</taxon>
        <taxon>Deinococcaceae</taxon>
        <taxon>Deinococcus</taxon>
    </lineage>
</organism>
<dbReference type="Pfam" id="PF13377">
    <property type="entry name" value="Peripla_BP_3"/>
    <property type="match status" value="1"/>
</dbReference>
<evidence type="ECO:0000313" key="5">
    <source>
        <dbReference type="EMBL" id="GGR58779.1"/>
    </source>
</evidence>
<proteinExistence type="predicted"/>
<dbReference type="InterPro" id="IPR028082">
    <property type="entry name" value="Peripla_BP_I"/>
</dbReference>
<keyword evidence="3" id="KW-0804">Transcription</keyword>